<reference evidence="2 3" key="1">
    <citation type="submission" date="2023-05" db="EMBL/GenBank/DDBJ databases">
        <title>Actinoplanes sp. NEAU-A12 genome sequencing.</title>
        <authorList>
            <person name="Wang Z.-S."/>
        </authorList>
    </citation>
    <scope>NUCLEOTIDE SEQUENCE [LARGE SCALE GENOMIC DNA]</scope>
    <source>
        <strain evidence="2 3">NEAU-A12</strain>
    </source>
</reference>
<gene>
    <name evidence="2" type="ORF">QLQ12_29330</name>
</gene>
<protein>
    <recommendedName>
        <fullName evidence="4">DUF2909 domain-containing protein</fullName>
    </recommendedName>
</protein>
<keyword evidence="1" id="KW-1133">Transmembrane helix</keyword>
<evidence type="ECO:0000313" key="3">
    <source>
        <dbReference type="Proteomes" id="UP001241758"/>
    </source>
</evidence>
<proteinExistence type="predicted"/>
<keyword evidence="1" id="KW-0472">Membrane</keyword>
<dbReference type="Proteomes" id="UP001241758">
    <property type="component" value="Unassembled WGS sequence"/>
</dbReference>
<keyword evidence="1" id="KW-0812">Transmembrane</keyword>
<name>A0ABT6WSM3_9ACTN</name>
<feature type="transmembrane region" description="Helical" evidence="1">
    <location>
        <begin position="37"/>
        <end position="57"/>
    </location>
</feature>
<evidence type="ECO:0008006" key="4">
    <source>
        <dbReference type="Google" id="ProtNLM"/>
    </source>
</evidence>
<dbReference type="EMBL" id="JASCTH010000021">
    <property type="protein sequence ID" value="MDI6102729.1"/>
    <property type="molecule type" value="Genomic_DNA"/>
</dbReference>
<dbReference type="RefSeq" id="WP_282763797.1">
    <property type="nucleotide sequence ID" value="NZ_JASCTH010000021.1"/>
</dbReference>
<sequence>MILLVMAAMALLGGTAWIGLQQPMARDPALNRRLTAVGIRLCLLMAALVLAAVAVSLP</sequence>
<evidence type="ECO:0000256" key="1">
    <source>
        <dbReference type="SAM" id="Phobius"/>
    </source>
</evidence>
<accession>A0ABT6WSM3</accession>
<keyword evidence="3" id="KW-1185">Reference proteome</keyword>
<comment type="caution">
    <text evidence="2">The sequence shown here is derived from an EMBL/GenBank/DDBJ whole genome shotgun (WGS) entry which is preliminary data.</text>
</comment>
<evidence type="ECO:0000313" key="2">
    <source>
        <dbReference type="EMBL" id="MDI6102729.1"/>
    </source>
</evidence>
<organism evidence="2 3">
    <name type="scientific">Actinoplanes sandaracinus</name>
    <dbReference type="NCBI Taxonomy" id="3045177"/>
    <lineage>
        <taxon>Bacteria</taxon>
        <taxon>Bacillati</taxon>
        <taxon>Actinomycetota</taxon>
        <taxon>Actinomycetes</taxon>
        <taxon>Micromonosporales</taxon>
        <taxon>Micromonosporaceae</taxon>
        <taxon>Actinoplanes</taxon>
    </lineage>
</organism>